<protein>
    <recommendedName>
        <fullName evidence="4">DDE Tnp4 domain-containing protein</fullName>
    </recommendedName>
</protein>
<evidence type="ECO:0000313" key="2">
    <source>
        <dbReference type="EMBL" id="KAJ8869690.1"/>
    </source>
</evidence>
<keyword evidence="1" id="KW-0732">Signal</keyword>
<dbReference type="Proteomes" id="UP001159363">
    <property type="component" value="Chromosome 12"/>
</dbReference>
<reference evidence="2 3" key="1">
    <citation type="submission" date="2023-02" db="EMBL/GenBank/DDBJ databases">
        <title>LHISI_Scaffold_Assembly.</title>
        <authorList>
            <person name="Stuart O.P."/>
            <person name="Cleave R."/>
            <person name="Magrath M.J.L."/>
            <person name="Mikheyev A.S."/>
        </authorList>
    </citation>
    <scope>NUCLEOTIDE SEQUENCE [LARGE SCALE GENOMIC DNA]</scope>
    <source>
        <strain evidence="2">Daus_M_001</strain>
        <tissue evidence="2">Leg muscle</tissue>
    </source>
</reference>
<organism evidence="2 3">
    <name type="scientific">Dryococelus australis</name>
    <dbReference type="NCBI Taxonomy" id="614101"/>
    <lineage>
        <taxon>Eukaryota</taxon>
        <taxon>Metazoa</taxon>
        <taxon>Ecdysozoa</taxon>
        <taxon>Arthropoda</taxon>
        <taxon>Hexapoda</taxon>
        <taxon>Insecta</taxon>
        <taxon>Pterygota</taxon>
        <taxon>Neoptera</taxon>
        <taxon>Polyneoptera</taxon>
        <taxon>Phasmatodea</taxon>
        <taxon>Verophasmatodea</taxon>
        <taxon>Anareolatae</taxon>
        <taxon>Phasmatidae</taxon>
        <taxon>Eurycanthinae</taxon>
        <taxon>Dryococelus</taxon>
    </lineage>
</organism>
<dbReference type="EMBL" id="JARBHB010000013">
    <property type="protein sequence ID" value="KAJ8869690.1"/>
    <property type="molecule type" value="Genomic_DNA"/>
</dbReference>
<sequence length="295" mass="33760">MFILWCVYTFLLCFRYPRQFQPSRTSLRNVGSSVVVDYLPCATSSAQEEKSENTMVKAMALKKKPVFLSKELRGESDDWRNYLRMDYSAFSQLIELVTPYIKKQDTCMRKAISPHGRFAASLRFLATGRSYKDLEFTIIVSKPTLNKIIPENCETHYRSLKEDCMNSIGDVFAHKFFSSVGGIFLFQQNPHETLALDAAELQNGWTSQQSLKTSGFPHCLGAIDSKHVQIVPPKDRGSYLYNYKKIHSISYKLINDDLRIPGRTNISHSDQLLEYVFIGDEAFAMRQADVEKSLS</sequence>
<proteinExistence type="predicted"/>
<evidence type="ECO:0000256" key="1">
    <source>
        <dbReference type="SAM" id="SignalP"/>
    </source>
</evidence>
<comment type="caution">
    <text evidence="2">The sequence shown here is derived from an EMBL/GenBank/DDBJ whole genome shotgun (WGS) entry which is preliminary data.</text>
</comment>
<gene>
    <name evidence="2" type="ORF">PR048_028684</name>
</gene>
<evidence type="ECO:0000313" key="3">
    <source>
        <dbReference type="Proteomes" id="UP001159363"/>
    </source>
</evidence>
<name>A0ABQ9GB92_9NEOP</name>
<evidence type="ECO:0008006" key="4">
    <source>
        <dbReference type="Google" id="ProtNLM"/>
    </source>
</evidence>
<keyword evidence="3" id="KW-1185">Reference proteome</keyword>
<feature type="chain" id="PRO_5045515102" description="DDE Tnp4 domain-containing protein" evidence="1">
    <location>
        <begin position="21"/>
        <end position="295"/>
    </location>
</feature>
<accession>A0ABQ9GB92</accession>
<feature type="signal peptide" evidence="1">
    <location>
        <begin position="1"/>
        <end position="20"/>
    </location>
</feature>